<organism evidence="2 3">
    <name type="scientific">Chitinophaga jiangningensis</name>
    <dbReference type="NCBI Taxonomy" id="1419482"/>
    <lineage>
        <taxon>Bacteria</taxon>
        <taxon>Pseudomonadati</taxon>
        <taxon>Bacteroidota</taxon>
        <taxon>Chitinophagia</taxon>
        <taxon>Chitinophagales</taxon>
        <taxon>Chitinophagaceae</taxon>
        <taxon>Chitinophaga</taxon>
    </lineage>
</organism>
<evidence type="ECO:0000259" key="1">
    <source>
        <dbReference type="PROSITE" id="PS01124"/>
    </source>
</evidence>
<dbReference type="GO" id="GO:0003700">
    <property type="term" value="F:DNA-binding transcription factor activity"/>
    <property type="evidence" value="ECO:0007669"/>
    <property type="project" value="InterPro"/>
</dbReference>
<dbReference type="PROSITE" id="PS01124">
    <property type="entry name" value="HTH_ARAC_FAMILY_2"/>
    <property type="match status" value="1"/>
</dbReference>
<dbReference type="SMART" id="SM00342">
    <property type="entry name" value="HTH_ARAC"/>
    <property type="match status" value="1"/>
</dbReference>
<dbReference type="RefSeq" id="WP_073078665.1">
    <property type="nucleotide sequence ID" value="NZ_FRBL01000002.1"/>
</dbReference>
<keyword evidence="3" id="KW-1185">Reference proteome</keyword>
<dbReference type="InterPro" id="IPR053142">
    <property type="entry name" value="PchR_regulatory_protein"/>
</dbReference>
<reference evidence="2 3" key="1">
    <citation type="submission" date="2016-11" db="EMBL/GenBank/DDBJ databases">
        <authorList>
            <person name="Jaros S."/>
            <person name="Januszkiewicz K."/>
            <person name="Wedrychowicz H."/>
        </authorList>
    </citation>
    <scope>NUCLEOTIDE SEQUENCE [LARGE SCALE GENOMIC DNA]</scope>
    <source>
        <strain evidence="2 3">DSM 27406</strain>
    </source>
</reference>
<dbReference type="PANTHER" id="PTHR47893">
    <property type="entry name" value="REGULATORY PROTEIN PCHR"/>
    <property type="match status" value="1"/>
</dbReference>
<dbReference type="InterPro" id="IPR018060">
    <property type="entry name" value="HTH_AraC"/>
</dbReference>
<dbReference type="AlphaFoldDB" id="A0A1M6XZ00"/>
<dbReference type="Pfam" id="PF12833">
    <property type="entry name" value="HTH_18"/>
    <property type="match status" value="1"/>
</dbReference>
<name>A0A1M6XZ00_9BACT</name>
<dbReference type="OrthoDB" id="644484at2"/>
<dbReference type="STRING" id="1419482.SAMN05444266_10278"/>
<proteinExistence type="predicted"/>
<dbReference type="EMBL" id="FRBL01000002">
    <property type="protein sequence ID" value="SHL11119.1"/>
    <property type="molecule type" value="Genomic_DNA"/>
</dbReference>
<evidence type="ECO:0000313" key="2">
    <source>
        <dbReference type="EMBL" id="SHL11119.1"/>
    </source>
</evidence>
<accession>A0A1M6XZ00</accession>
<dbReference type="PANTHER" id="PTHR47893:SF1">
    <property type="entry name" value="REGULATORY PROTEIN PCHR"/>
    <property type="match status" value="1"/>
</dbReference>
<gene>
    <name evidence="2" type="ORF">SAMN05444266_10278</name>
</gene>
<sequence length="334" mass="39261">MFTLSERHKGIVSFVPNDPKELPQSYIPGSLAYQSTNNFGDFYYQEVQQENFTIWRSTYRPYEDVSLRVKREVKWLGFRMMLKKHISHLFLGRPIAIMQGQMHFAYSPLTDVELMLKGNEIYEVVDMQVSPSLFYQLKQRGRTFEAFAAMIGSDKPAWISDKPAWSSYTVLDNMENLLQDPTQDKIAVEIVQQVVTTLIKNKGHDKKITYEQVENIFLIREMIQHRFPEAMTLQQWAKESRMNTTDFKYKFRQVFGLPAYKYLTFQRINAAKEIMLTDPQLPLSEVARRCGFGTYNNLRRAFYSTDKTKLSLWRDKNLGMAFQLLIELLLSEML</sequence>
<dbReference type="Proteomes" id="UP000184420">
    <property type="component" value="Unassembled WGS sequence"/>
</dbReference>
<evidence type="ECO:0000313" key="3">
    <source>
        <dbReference type="Proteomes" id="UP000184420"/>
    </source>
</evidence>
<dbReference type="GO" id="GO:0043565">
    <property type="term" value="F:sequence-specific DNA binding"/>
    <property type="evidence" value="ECO:0007669"/>
    <property type="project" value="InterPro"/>
</dbReference>
<protein>
    <submittedName>
        <fullName evidence="2">Helix-turn-helix domain-containing protein</fullName>
    </submittedName>
</protein>
<dbReference type="Gene3D" id="1.10.10.60">
    <property type="entry name" value="Homeodomain-like"/>
    <property type="match status" value="1"/>
</dbReference>
<feature type="domain" description="HTH araC/xylS-type" evidence="1">
    <location>
        <begin position="217"/>
        <end position="316"/>
    </location>
</feature>